<organism evidence="5 6">
    <name type="scientific">Denitrobaculum tricleocarpae</name>
    <dbReference type="NCBI Taxonomy" id="2591009"/>
    <lineage>
        <taxon>Bacteria</taxon>
        <taxon>Pseudomonadati</taxon>
        <taxon>Pseudomonadota</taxon>
        <taxon>Alphaproteobacteria</taxon>
        <taxon>Rhodospirillales</taxon>
        <taxon>Rhodospirillaceae</taxon>
        <taxon>Denitrobaculum</taxon>
    </lineage>
</organism>
<evidence type="ECO:0000259" key="4">
    <source>
        <dbReference type="Pfam" id="PF13193"/>
    </source>
</evidence>
<accession>A0A545TQL5</accession>
<dbReference type="AlphaFoldDB" id="A0A545TQL5"/>
<dbReference type="Pfam" id="PF13193">
    <property type="entry name" value="AMP-binding_C"/>
    <property type="match status" value="1"/>
</dbReference>
<dbReference type="PANTHER" id="PTHR43201:SF5">
    <property type="entry name" value="MEDIUM-CHAIN ACYL-COA LIGASE ACSF2, MITOCHONDRIAL"/>
    <property type="match status" value="1"/>
</dbReference>
<protein>
    <submittedName>
        <fullName evidence="5">ATP-dependent acyl-CoA ligase</fullName>
    </submittedName>
</protein>
<comment type="caution">
    <text evidence="5">The sequence shown here is derived from an EMBL/GenBank/DDBJ whole genome shotgun (WGS) entry which is preliminary data.</text>
</comment>
<evidence type="ECO:0000256" key="2">
    <source>
        <dbReference type="ARBA" id="ARBA00022598"/>
    </source>
</evidence>
<dbReference type="InterPro" id="IPR020845">
    <property type="entry name" value="AMP-binding_CS"/>
</dbReference>
<keyword evidence="6" id="KW-1185">Reference proteome</keyword>
<dbReference type="Pfam" id="PF00501">
    <property type="entry name" value="AMP-binding"/>
    <property type="match status" value="1"/>
</dbReference>
<feature type="domain" description="AMP-binding enzyme C-terminal" evidence="4">
    <location>
        <begin position="441"/>
        <end position="521"/>
    </location>
</feature>
<gene>
    <name evidence="5" type="ORF">FKG95_12385</name>
</gene>
<dbReference type="Proteomes" id="UP000315252">
    <property type="component" value="Unassembled WGS sequence"/>
</dbReference>
<evidence type="ECO:0000313" key="6">
    <source>
        <dbReference type="Proteomes" id="UP000315252"/>
    </source>
</evidence>
<dbReference type="InterPro" id="IPR000873">
    <property type="entry name" value="AMP-dep_synth/lig_dom"/>
</dbReference>
<dbReference type="PROSITE" id="PS00455">
    <property type="entry name" value="AMP_BINDING"/>
    <property type="match status" value="1"/>
</dbReference>
<comment type="similarity">
    <text evidence="1">Belongs to the ATP-dependent AMP-binding enzyme family.</text>
</comment>
<dbReference type="SUPFAM" id="SSF56801">
    <property type="entry name" value="Acetyl-CoA synthetase-like"/>
    <property type="match status" value="1"/>
</dbReference>
<reference evidence="5 6" key="1">
    <citation type="submission" date="2019-06" db="EMBL/GenBank/DDBJ databases">
        <title>Whole genome sequence for Rhodospirillaceae sp. R148.</title>
        <authorList>
            <person name="Wang G."/>
        </authorList>
    </citation>
    <scope>NUCLEOTIDE SEQUENCE [LARGE SCALE GENOMIC DNA]</scope>
    <source>
        <strain evidence="5 6">R148</strain>
    </source>
</reference>
<dbReference type="PANTHER" id="PTHR43201">
    <property type="entry name" value="ACYL-COA SYNTHETASE"/>
    <property type="match status" value="1"/>
</dbReference>
<evidence type="ECO:0000256" key="1">
    <source>
        <dbReference type="ARBA" id="ARBA00006432"/>
    </source>
</evidence>
<sequence length="552" mass="60660">MTFQTETSIALRDPAGFANVYSFFAATAQAFPDRPFFNVLPETAGIYGITSGELTYGEATGLIESLFVAYRHAGYGKGHRIGLLLENRPSFLIHWLALNRLGVSIVPINPDLRAAELSYLVGHSEMSLAVVLEARQRDVAKASAEFGLQVVGPDDSFPRAPEQAKAMSGGFNDEAALLYTSGTTGLPKGCVLNNSYFLNCGHWYRFVGGHCALNLAGERMITPLPLFHMNALACSTMGMIAVGGCLTVLDRFHPRSWWDSVRQSKATVMHYLGVMPAMLMSAPESSDDKNHTLRFGFGAGVEERLHAPFEERFGVPLIEAWAMTETGNGAVVAASQDPRHIGTRCFGKPQEDIAVRIELDDGGEAGVDEAGELLVRRKGEKPRYGFFDRYLKDPDATKEAWRGGWFHTGDIVRRNADGTLAFVDRKKNVIRRSGENIAAIEVEGVLLRHPQVAGVAVAATPDPVRGDEVFVCVVPSEDFEPERAREVAEDIVRWCLEQLAYYKAPGYLAFVQSLPLTSTNKVQRGELKALVEQLRAREDTLDLRPLKKRAVA</sequence>
<evidence type="ECO:0000313" key="5">
    <source>
        <dbReference type="EMBL" id="TQV79523.1"/>
    </source>
</evidence>
<dbReference type="InterPro" id="IPR042099">
    <property type="entry name" value="ANL_N_sf"/>
</dbReference>
<dbReference type="InterPro" id="IPR045851">
    <property type="entry name" value="AMP-bd_C_sf"/>
</dbReference>
<dbReference type="Gene3D" id="3.30.300.30">
    <property type="match status" value="1"/>
</dbReference>
<dbReference type="Gene3D" id="3.40.50.12780">
    <property type="entry name" value="N-terminal domain of ligase-like"/>
    <property type="match status" value="1"/>
</dbReference>
<name>A0A545TQL5_9PROT</name>
<dbReference type="RefSeq" id="WP_142896699.1">
    <property type="nucleotide sequence ID" value="NZ_ML660055.1"/>
</dbReference>
<dbReference type="GO" id="GO:0031956">
    <property type="term" value="F:medium-chain fatty acid-CoA ligase activity"/>
    <property type="evidence" value="ECO:0007669"/>
    <property type="project" value="TreeGrafter"/>
</dbReference>
<keyword evidence="2 5" id="KW-0436">Ligase</keyword>
<dbReference type="OrthoDB" id="7315605at2"/>
<dbReference type="InterPro" id="IPR025110">
    <property type="entry name" value="AMP-bd_C"/>
</dbReference>
<dbReference type="EMBL" id="VHSH01000004">
    <property type="protein sequence ID" value="TQV79523.1"/>
    <property type="molecule type" value="Genomic_DNA"/>
</dbReference>
<evidence type="ECO:0000259" key="3">
    <source>
        <dbReference type="Pfam" id="PF00501"/>
    </source>
</evidence>
<proteinExistence type="inferred from homology"/>
<feature type="domain" description="AMP-dependent synthetase/ligase" evidence="3">
    <location>
        <begin position="25"/>
        <end position="378"/>
    </location>
</feature>
<dbReference type="GO" id="GO:0006631">
    <property type="term" value="P:fatty acid metabolic process"/>
    <property type="evidence" value="ECO:0007669"/>
    <property type="project" value="TreeGrafter"/>
</dbReference>